<accession>A0ABY6QM73</accession>
<gene>
    <name evidence="1" type="ORF">OSC50_05785</name>
</gene>
<organism evidence="1 2">
    <name type="scientific">Pseudomonas quebecensis</name>
    <dbReference type="NCBI Taxonomy" id="2995174"/>
    <lineage>
        <taxon>Bacteria</taxon>
        <taxon>Pseudomonadati</taxon>
        <taxon>Pseudomonadota</taxon>
        <taxon>Gammaproteobacteria</taxon>
        <taxon>Pseudomonadales</taxon>
        <taxon>Pseudomonadaceae</taxon>
        <taxon>Pseudomonas</taxon>
    </lineage>
</organism>
<dbReference type="EMBL" id="CP112866">
    <property type="protein sequence ID" value="UZW19858.1"/>
    <property type="molecule type" value="Genomic_DNA"/>
</dbReference>
<sequence>MTDFNETNMHAALTPIANGTMTQCKERINQSGLYRALYDHRYITGAASESLNFLTIDDVSLTLLGYTFLDSFTAACRVQ</sequence>
<keyword evidence="2" id="KW-1185">Reference proteome</keyword>
<protein>
    <submittedName>
        <fullName evidence="1">Uncharacterized protein</fullName>
    </submittedName>
</protein>
<dbReference type="RefSeq" id="WP_266246360.1">
    <property type="nucleotide sequence ID" value="NZ_CP112866.1"/>
</dbReference>
<proteinExistence type="predicted"/>
<evidence type="ECO:0000313" key="1">
    <source>
        <dbReference type="EMBL" id="UZW19858.1"/>
    </source>
</evidence>
<evidence type="ECO:0000313" key="2">
    <source>
        <dbReference type="Proteomes" id="UP001164116"/>
    </source>
</evidence>
<name>A0ABY6QM73_9PSED</name>
<reference evidence="1" key="1">
    <citation type="submission" date="2022-11" db="EMBL/GenBank/DDBJ databases">
        <title>Taxonomic description of a new Pseudomonas species.</title>
        <authorList>
            <person name="Tambong J.T."/>
        </authorList>
    </citation>
    <scope>NUCLEOTIDE SEQUENCE</scope>
    <source>
        <strain evidence="1">S1Bt42</strain>
    </source>
</reference>
<dbReference type="Proteomes" id="UP001164116">
    <property type="component" value="Chromosome"/>
</dbReference>